<evidence type="ECO:0000313" key="9">
    <source>
        <dbReference type="Proteomes" id="UP000274756"/>
    </source>
</evidence>
<comment type="subcellular location">
    <subcellularLocation>
        <location evidence="1">Membrane</location>
        <topology evidence="1">Multi-pass membrane protein</topology>
    </subcellularLocation>
</comment>
<dbReference type="InterPro" id="IPR036259">
    <property type="entry name" value="MFS_trans_sf"/>
</dbReference>
<protein>
    <submittedName>
        <fullName evidence="10">MFS domain-containing protein</fullName>
    </submittedName>
</protein>
<evidence type="ECO:0000313" key="8">
    <source>
        <dbReference type="Proteomes" id="UP000038040"/>
    </source>
</evidence>
<dbReference type="PANTHER" id="PTHR23503">
    <property type="entry name" value="SOLUTE CARRIER FAMILY 2"/>
    <property type="match status" value="1"/>
</dbReference>
<evidence type="ECO:0000313" key="10">
    <source>
        <dbReference type="WBParaSite" id="DME_0000821101-mRNA-1"/>
    </source>
</evidence>
<dbReference type="PROSITE" id="PS50850">
    <property type="entry name" value="MFS"/>
    <property type="match status" value="1"/>
</dbReference>
<keyword evidence="3 5" id="KW-1133">Transmembrane helix</keyword>
<evidence type="ECO:0000256" key="1">
    <source>
        <dbReference type="ARBA" id="ARBA00004141"/>
    </source>
</evidence>
<reference evidence="10" key="1">
    <citation type="submission" date="2016-04" db="UniProtKB">
        <authorList>
            <consortium name="WormBaseParasite"/>
        </authorList>
    </citation>
    <scope>IDENTIFICATION</scope>
</reference>
<dbReference type="GO" id="GO:0016020">
    <property type="term" value="C:membrane"/>
    <property type="evidence" value="ECO:0007669"/>
    <property type="project" value="UniProtKB-SubCell"/>
</dbReference>
<organism evidence="8 10">
    <name type="scientific">Dracunculus medinensis</name>
    <name type="common">Guinea worm</name>
    <dbReference type="NCBI Taxonomy" id="318479"/>
    <lineage>
        <taxon>Eukaryota</taxon>
        <taxon>Metazoa</taxon>
        <taxon>Ecdysozoa</taxon>
        <taxon>Nematoda</taxon>
        <taxon>Chromadorea</taxon>
        <taxon>Rhabditida</taxon>
        <taxon>Spirurina</taxon>
        <taxon>Dracunculoidea</taxon>
        <taxon>Dracunculidae</taxon>
        <taxon>Dracunculus</taxon>
    </lineage>
</organism>
<feature type="transmembrane region" description="Helical" evidence="5">
    <location>
        <begin position="289"/>
        <end position="309"/>
    </location>
</feature>
<dbReference type="SUPFAM" id="SSF103473">
    <property type="entry name" value="MFS general substrate transporter"/>
    <property type="match status" value="1"/>
</dbReference>
<dbReference type="Pfam" id="PF00083">
    <property type="entry name" value="Sugar_tr"/>
    <property type="match status" value="1"/>
</dbReference>
<evidence type="ECO:0000256" key="4">
    <source>
        <dbReference type="ARBA" id="ARBA00023136"/>
    </source>
</evidence>
<feature type="transmembrane region" description="Helical" evidence="5">
    <location>
        <begin position="413"/>
        <end position="434"/>
    </location>
</feature>
<accession>A0A158Q5T5</accession>
<dbReference type="Proteomes" id="UP000038040">
    <property type="component" value="Unplaced"/>
</dbReference>
<feature type="transmembrane region" description="Helical" evidence="5">
    <location>
        <begin position="383"/>
        <end position="407"/>
    </location>
</feature>
<dbReference type="AlphaFoldDB" id="A0A158Q5T5"/>
<feature type="transmembrane region" description="Helical" evidence="5">
    <location>
        <begin position="170"/>
        <end position="189"/>
    </location>
</feature>
<keyword evidence="4 5" id="KW-0472">Membrane</keyword>
<evidence type="ECO:0000256" key="2">
    <source>
        <dbReference type="ARBA" id="ARBA00022692"/>
    </source>
</evidence>
<dbReference type="EMBL" id="UYYG01000053">
    <property type="protein sequence ID" value="VDN52314.1"/>
    <property type="molecule type" value="Genomic_DNA"/>
</dbReference>
<name>A0A158Q5T5_DRAME</name>
<proteinExistence type="predicted"/>
<feature type="transmembrane region" description="Helical" evidence="5">
    <location>
        <begin position="316"/>
        <end position="341"/>
    </location>
</feature>
<dbReference type="GO" id="GO:0015149">
    <property type="term" value="F:hexose transmembrane transporter activity"/>
    <property type="evidence" value="ECO:0007669"/>
    <property type="project" value="TreeGrafter"/>
</dbReference>
<dbReference type="Gene3D" id="1.20.1250.20">
    <property type="entry name" value="MFS general substrate transporter like domains"/>
    <property type="match status" value="1"/>
</dbReference>
<dbReference type="InterPro" id="IPR005828">
    <property type="entry name" value="MFS_sugar_transport-like"/>
</dbReference>
<feature type="transmembrane region" description="Helical" evidence="5">
    <location>
        <begin position="104"/>
        <end position="127"/>
    </location>
</feature>
<feature type="transmembrane region" description="Helical" evidence="5">
    <location>
        <begin position="256"/>
        <end position="274"/>
    </location>
</feature>
<feature type="transmembrane region" description="Helical" evidence="5">
    <location>
        <begin position="77"/>
        <end position="98"/>
    </location>
</feature>
<dbReference type="OrthoDB" id="8120565at2759"/>
<sequence>MLTIVTNFPSGFANSSMNTAVEELKNFINNSYEIRKWPLKESIQLAIRSTILNCWYIFQIFGALIAPTITERYGRKIAYTISTLAMLCASMIQYIATITKLPELLIIGRSLCAFFSPLSDIALILYLQECSLLNLRGTAGFFAEIGYSSMSLLGSFLGLRSVLGASLSKLLAASILPNILFVLFILTIPETPKYLMNVKNDYENAMKSVEFFYGKNDENAKNILNELIDTNENKKNEKEEKGNFKEIFTTWNLRQAVILATMVSILVMPIYPILQSSTYFFEEINVPEISSTTIMVILLVASIIGVSLIDRFSRRSVILISGAVSHIFLLFFVISLSLVHMLDWGKYVSILCLAGCCFSSGVAVGPTFWFIGPELTPQVHRSGVLCTQFLINNLMTVITNFSAVWLFQFTGGYIFIPVFTFPAIFALIYIYLYLPETKGREISNIIKSMHAKRLKANEIIESLYVVTG</sequence>
<keyword evidence="9" id="KW-1185">Reference proteome</keyword>
<evidence type="ECO:0000259" key="6">
    <source>
        <dbReference type="PROSITE" id="PS50850"/>
    </source>
</evidence>
<dbReference type="Proteomes" id="UP000274756">
    <property type="component" value="Unassembled WGS sequence"/>
</dbReference>
<evidence type="ECO:0000313" key="7">
    <source>
        <dbReference type="EMBL" id="VDN52314.1"/>
    </source>
</evidence>
<dbReference type="InterPro" id="IPR045263">
    <property type="entry name" value="GLUT"/>
</dbReference>
<keyword evidence="2 5" id="KW-0812">Transmembrane</keyword>
<dbReference type="PANTHER" id="PTHR23503:SF46">
    <property type="entry name" value="MAJOR FACILITATOR SUPERFAMILY (MFS) PROFILE DOMAIN-CONTAINING PROTEIN"/>
    <property type="match status" value="1"/>
</dbReference>
<feature type="domain" description="Major facilitator superfamily (MFS) profile" evidence="6">
    <location>
        <begin position="1"/>
        <end position="438"/>
    </location>
</feature>
<evidence type="ECO:0000256" key="5">
    <source>
        <dbReference type="SAM" id="Phobius"/>
    </source>
</evidence>
<evidence type="ECO:0000256" key="3">
    <source>
        <dbReference type="ARBA" id="ARBA00022989"/>
    </source>
</evidence>
<dbReference type="WBParaSite" id="DME_0000821101-mRNA-1">
    <property type="protein sequence ID" value="DME_0000821101-mRNA-1"/>
    <property type="gene ID" value="DME_0000821101"/>
</dbReference>
<feature type="transmembrane region" description="Helical" evidence="5">
    <location>
        <begin position="45"/>
        <end position="65"/>
    </location>
</feature>
<dbReference type="InterPro" id="IPR020846">
    <property type="entry name" value="MFS_dom"/>
</dbReference>
<feature type="transmembrane region" description="Helical" evidence="5">
    <location>
        <begin position="139"/>
        <end position="158"/>
    </location>
</feature>
<dbReference type="STRING" id="318479.A0A158Q5T5"/>
<gene>
    <name evidence="7" type="ORF">DME_LOCUS2287</name>
</gene>
<reference evidence="7 9" key="2">
    <citation type="submission" date="2018-11" db="EMBL/GenBank/DDBJ databases">
        <authorList>
            <consortium name="Pathogen Informatics"/>
        </authorList>
    </citation>
    <scope>NUCLEOTIDE SEQUENCE [LARGE SCALE GENOMIC DNA]</scope>
</reference>
<feature type="transmembrane region" description="Helical" evidence="5">
    <location>
        <begin position="347"/>
        <end position="371"/>
    </location>
</feature>